<evidence type="ECO:0000313" key="2">
    <source>
        <dbReference type="WBParaSite" id="L893_g24883.t1"/>
    </source>
</evidence>
<proteinExistence type="predicted"/>
<dbReference type="Proteomes" id="UP000095287">
    <property type="component" value="Unplaced"/>
</dbReference>
<reference evidence="2" key="1">
    <citation type="submission" date="2016-11" db="UniProtKB">
        <authorList>
            <consortium name="WormBaseParasite"/>
        </authorList>
    </citation>
    <scope>IDENTIFICATION</scope>
</reference>
<protein>
    <submittedName>
        <fullName evidence="2">DDE_3 domain-containing protein</fullName>
    </submittedName>
</protein>
<name>A0A1I7ZC71_9BILA</name>
<dbReference type="AlphaFoldDB" id="A0A1I7ZC71"/>
<organism evidence="1 2">
    <name type="scientific">Steinernema glaseri</name>
    <dbReference type="NCBI Taxonomy" id="37863"/>
    <lineage>
        <taxon>Eukaryota</taxon>
        <taxon>Metazoa</taxon>
        <taxon>Ecdysozoa</taxon>
        <taxon>Nematoda</taxon>
        <taxon>Chromadorea</taxon>
        <taxon>Rhabditida</taxon>
        <taxon>Tylenchina</taxon>
        <taxon>Panagrolaimomorpha</taxon>
        <taxon>Strongyloidoidea</taxon>
        <taxon>Steinernematidae</taxon>
        <taxon>Steinernema</taxon>
    </lineage>
</organism>
<keyword evidence="1" id="KW-1185">Reference proteome</keyword>
<accession>A0A1I7ZC71</accession>
<evidence type="ECO:0000313" key="1">
    <source>
        <dbReference type="Proteomes" id="UP000095287"/>
    </source>
</evidence>
<sequence length="112" mass="13399">MDNACKHHGWIPRARKRYHRHHNRQSPYLHDDVRFFLPPYMDKTNQNMLSVALRTEIRERKRTCLGLANVAILLMKFYKGSKKAELTTETERYSHRLLRVSLGCAIHLPQEW</sequence>
<dbReference type="WBParaSite" id="L893_g24883.t1">
    <property type="protein sequence ID" value="L893_g24883.t1"/>
    <property type="gene ID" value="L893_g24883"/>
</dbReference>